<proteinExistence type="predicted"/>
<name>L7VWH8_9BACT</name>
<evidence type="ECO:0000313" key="1">
    <source>
        <dbReference type="EMBL" id="AGC71924.1"/>
    </source>
</evidence>
<accession>L7VWH8</accession>
<reference evidence="1" key="1">
    <citation type="submission" date="2012-09" db="EMBL/GenBank/DDBJ databases">
        <title>Metagenomic Characterization of a Microbial Community in Wastewater Detects High Levels of Antibiotic Resistance.</title>
        <authorList>
            <person name="Abrams M."/>
            <person name="Caldwell A."/>
            <person name="Vandaei E."/>
            <person name="Lee W."/>
            <person name="Perrott J."/>
            <person name="Khan S.Y."/>
            <person name="Ta J."/>
            <person name="Romero D."/>
            <person name="Nguyen V."/>
            <person name="Pourmand N."/>
            <person name="Ouverney C.C."/>
        </authorList>
    </citation>
    <scope>NUCLEOTIDE SEQUENCE</scope>
</reference>
<dbReference type="NCBIfam" id="NF047561">
    <property type="entry name" value="orf58_phage_fam"/>
    <property type="match status" value="1"/>
</dbReference>
<organism evidence="1">
    <name type="scientific">uncultured bacterium A1Q1_fos_25</name>
    <dbReference type="NCBI Taxonomy" id="1256569"/>
    <lineage>
        <taxon>Bacteria</taxon>
        <taxon>environmental samples</taxon>
    </lineage>
</organism>
<dbReference type="Pfam" id="PF22759">
    <property type="entry name" value="E217_GP41"/>
    <property type="match status" value="1"/>
</dbReference>
<protein>
    <submittedName>
        <fullName evidence="1">Phage-related protein</fullName>
    </submittedName>
</protein>
<dbReference type="EMBL" id="JX649887">
    <property type="protein sequence ID" value="AGC71924.1"/>
    <property type="molecule type" value="Genomic_DNA"/>
</dbReference>
<dbReference type="InterPro" id="IPR054496">
    <property type="entry name" value="E217_GP41"/>
</dbReference>
<sequence>MTEITDLRVQFSVKKSASKEPNTAEVTITNLSPTRRAALQTKGVKFVLECGYVDTGVKQIFQGDVRHVSHVREGADWRTVLKSGDGERAFQFARLSESLGPKASKSDVIKRLAAKLGLGLGNSGKAAIPGSFEQGIVLSGPVSRELDKVLKGTGYEWSIQDEQLVILSASEVSGQDVPLLTPDSGLIGSPEFGAPLEKGGKPQLKFKALLNANIKPGAKVQIQCERFPIGVSVKCAKVEHSGDTAGQDWYTSVEGATL</sequence>
<dbReference type="AlphaFoldDB" id="L7VWH8"/>